<dbReference type="InterPro" id="IPR030489">
    <property type="entry name" value="TR_Rrf2-type_CS"/>
</dbReference>
<dbReference type="PANTHER" id="PTHR33221:SF4">
    <property type="entry name" value="HTH-TYPE TRANSCRIPTIONAL REPRESSOR NSRR"/>
    <property type="match status" value="1"/>
</dbReference>
<accession>A0A8H9C7E9</accession>
<dbReference type="GO" id="GO:0003700">
    <property type="term" value="F:DNA-binding transcription factor activity"/>
    <property type="evidence" value="ECO:0007669"/>
    <property type="project" value="TreeGrafter"/>
</dbReference>
<dbReference type="InterPro" id="IPR036388">
    <property type="entry name" value="WH-like_DNA-bd_sf"/>
</dbReference>
<evidence type="ECO:0000313" key="3">
    <source>
        <dbReference type="Proteomes" id="UP000663508"/>
    </source>
</evidence>
<name>A0A8H9C7E9_9HYPH</name>
<dbReference type="NCBIfam" id="TIGR00738">
    <property type="entry name" value="rrf2_super"/>
    <property type="match status" value="1"/>
</dbReference>
<dbReference type="GO" id="GO:0003677">
    <property type="term" value="F:DNA binding"/>
    <property type="evidence" value="ECO:0007669"/>
    <property type="project" value="UniProtKB-KW"/>
</dbReference>
<dbReference type="KEGG" id="mind:mvi_27510"/>
<dbReference type="PROSITE" id="PS01332">
    <property type="entry name" value="HTH_RRF2_1"/>
    <property type="match status" value="1"/>
</dbReference>
<evidence type="ECO:0000256" key="1">
    <source>
        <dbReference type="ARBA" id="ARBA00023125"/>
    </source>
</evidence>
<dbReference type="Pfam" id="PF02082">
    <property type="entry name" value="Rrf2"/>
    <property type="match status" value="1"/>
</dbReference>
<dbReference type="InterPro" id="IPR036390">
    <property type="entry name" value="WH_DNA-bd_sf"/>
</dbReference>
<dbReference type="EMBL" id="AP024145">
    <property type="protein sequence ID" value="BCM84290.1"/>
    <property type="molecule type" value="Genomic_DNA"/>
</dbReference>
<dbReference type="AlphaFoldDB" id="A0A8H9C7E9"/>
<gene>
    <name evidence="2" type="ORF">mvi_27510</name>
</gene>
<proteinExistence type="predicted"/>
<organism evidence="2 3">
    <name type="scientific">Methylobacterium indicum</name>
    <dbReference type="NCBI Taxonomy" id="1775910"/>
    <lineage>
        <taxon>Bacteria</taxon>
        <taxon>Pseudomonadati</taxon>
        <taxon>Pseudomonadota</taxon>
        <taxon>Alphaproteobacteria</taxon>
        <taxon>Hyphomicrobiales</taxon>
        <taxon>Methylobacteriaceae</taxon>
        <taxon>Methylobacterium</taxon>
    </lineage>
</organism>
<dbReference type="RefSeq" id="WP_244749000.1">
    <property type="nucleotide sequence ID" value="NZ_AP024145.1"/>
</dbReference>
<reference evidence="2" key="1">
    <citation type="submission" date="2020-11" db="EMBL/GenBank/DDBJ databases">
        <title>Complete genome sequence of a novel pathogenic Methylobacterium strain isolated from rice in Vietnam.</title>
        <authorList>
            <person name="Lai K."/>
            <person name="Okazaki S."/>
            <person name="Higashi K."/>
            <person name="Mori H."/>
            <person name="Toyoda A."/>
            <person name="Kurokawa K."/>
        </authorList>
    </citation>
    <scope>NUCLEOTIDE SEQUENCE</scope>
    <source>
        <strain evidence="2">VL1</strain>
    </source>
</reference>
<dbReference type="SUPFAM" id="SSF46785">
    <property type="entry name" value="Winged helix' DNA-binding domain"/>
    <property type="match status" value="1"/>
</dbReference>
<dbReference type="Gene3D" id="1.10.10.10">
    <property type="entry name" value="Winged helix-like DNA-binding domain superfamily/Winged helix DNA-binding domain"/>
    <property type="match status" value="1"/>
</dbReference>
<evidence type="ECO:0008006" key="4">
    <source>
        <dbReference type="Google" id="ProtNLM"/>
    </source>
</evidence>
<sequence length="182" mass="19134">MCGWFSPPAGCAGDPRLGVGVVDEEGQRALRLSLYTDLSLRLLLYLGAVEAGGWTTTPAVARTFGVSLNHLQKVARGLTGAGYIEARQGRSGGVRLARPPAEVRLGAVVAELEGLGCLVECARGPCPLAGRCLLKHALDSAERSFIRELDRFTLADVLASPTGATLRDLIGREAEEAGEPVP</sequence>
<keyword evidence="1" id="KW-0238">DNA-binding</keyword>
<protein>
    <recommendedName>
        <fullName evidence="4">Rrf2 family transcriptional regulator</fullName>
    </recommendedName>
</protein>
<evidence type="ECO:0000313" key="2">
    <source>
        <dbReference type="EMBL" id="BCM84290.1"/>
    </source>
</evidence>
<dbReference type="PROSITE" id="PS51197">
    <property type="entry name" value="HTH_RRF2_2"/>
    <property type="match status" value="1"/>
</dbReference>
<dbReference type="PANTHER" id="PTHR33221">
    <property type="entry name" value="WINGED HELIX-TURN-HELIX TRANSCRIPTIONAL REGULATOR, RRF2 FAMILY"/>
    <property type="match status" value="1"/>
</dbReference>
<dbReference type="InterPro" id="IPR000944">
    <property type="entry name" value="Tscrpt_reg_Rrf2"/>
</dbReference>
<dbReference type="GO" id="GO:0005829">
    <property type="term" value="C:cytosol"/>
    <property type="evidence" value="ECO:0007669"/>
    <property type="project" value="TreeGrafter"/>
</dbReference>
<dbReference type="Proteomes" id="UP000663508">
    <property type="component" value="Chromosome"/>
</dbReference>